<evidence type="ECO:0000259" key="2">
    <source>
        <dbReference type="Pfam" id="PF18962"/>
    </source>
</evidence>
<name>A0A327WF88_LARAB</name>
<feature type="signal peptide" evidence="1">
    <location>
        <begin position="1"/>
        <end position="19"/>
    </location>
</feature>
<dbReference type="RefSeq" id="WP_111631635.1">
    <property type="nucleotide sequence ID" value="NZ_QLMC01000021.1"/>
</dbReference>
<evidence type="ECO:0000313" key="4">
    <source>
        <dbReference type="Proteomes" id="UP000248790"/>
    </source>
</evidence>
<dbReference type="Proteomes" id="UP000248790">
    <property type="component" value="Unassembled WGS sequence"/>
</dbReference>
<organism evidence="3 4">
    <name type="scientific">Larkinella arboricola</name>
    <dbReference type="NCBI Taxonomy" id="643671"/>
    <lineage>
        <taxon>Bacteria</taxon>
        <taxon>Pseudomonadati</taxon>
        <taxon>Bacteroidota</taxon>
        <taxon>Cytophagia</taxon>
        <taxon>Cytophagales</taxon>
        <taxon>Spirosomataceae</taxon>
        <taxon>Larkinella</taxon>
    </lineage>
</organism>
<dbReference type="Pfam" id="PF18962">
    <property type="entry name" value="Por_Secre_tail"/>
    <property type="match status" value="1"/>
</dbReference>
<protein>
    <submittedName>
        <fullName evidence="3">Putative secreted protein (Por secretion system target)</fullName>
    </submittedName>
</protein>
<comment type="caution">
    <text evidence="3">The sequence shown here is derived from an EMBL/GenBank/DDBJ whole genome shotgun (WGS) entry which is preliminary data.</text>
</comment>
<evidence type="ECO:0000313" key="3">
    <source>
        <dbReference type="EMBL" id="RAJ89860.1"/>
    </source>
</evidence>
<dbReference type="NCBIfam" id="TIGR04183">
    <property type="entry name" value="Por_Secre_tail"/>
    <property type="match status" value="1"/>
</dbReference>
<reference evidence="3 4" key="1">
    <citation type="submission" date="2018-06" db="EMBL/GenBank/DDBJ databases">
        <title>Genomic Encyclopedia of Archaeal and Bacterial Type Strains, Phase II (KMG-II): from individual species to whole genera.</title>
        <authorList>
            <person name="Goeker M."/>
        </authorList>
    </citation>
    <scope>NUCLEOTIDE SEQUENCE [LARGE SCALE GENOMIC DNA]</scope>
    <source>
        <strain evidence="3 4">DSM 21851</strain>
    </source>
</reference>
<accession>A0A327WF88</accession>
<keyword evidence="4" id="KW-1185">Reference proteome</keyword>
<proteinExistence type="predicted"/>
<dbReference type="OrthoDB" id="903507at2"/>
<dbReference type="EMBL" id="QLMC01000021">
    <property type="protein sequence ID" value="RAJ89860.1"/>
    <property type="molecule type" value="Genomic_DNA"/>
</dbReference>
<feature type="chain" id="PRO_5016241415" evidence="1">
    <location>
        <begin position="20"/>
        <end position="1433"/>
    </location>
</feature>
<keyword evidence="1" id="KW-0732">Signal</keyword>
<gene>
    <name evidence="3" type="ORF">LX87_05655</name>
</gene>
<sequence length="1433" mass="155597">MRYCLFVILWLLSVHFLYAQTNSIEMTVSATQLCRGNDFTFYFTTTGTFQPSNSFHLQISHSRSDLFQDITGNVTSSPATVRLPDSLEIGQTYRFRLVSSAPVTYSNYIGEFLIQAAPIARLVGSSKDSSVVSLGESARLHVVLTGGAPYKLWINDTLEYHDIYSADTFDSFPIVPQKTTNYQLTRVQNGCGNGQVSGSTTVSASKVGFQLTKYPSIHFCPGDTIYPTYFSNQDLPATTQFRIDWIKPDGAVTHTTTATVRHQSLVIPSPRTLTGFYTNGLESAYKLIIYNTDLNIRVMLPAVYLRPVPTIELLESVSTPFGLPAVLLAKATNAVGSPAVIMQDSSLVPLSERITPGIFHLALAPTKSTEYSIQQIFTYGCDASAQIKGKATVTVTDGIRLDSISRSQVCVGHQISVFFTTNFAFTDSAKDFVVEAGDNISDNRLTVRFTFPIVQIEPGKLIIKIPDHIPPGTYDFRLRRLHDGLLSSLIRAIHINKSPTATLFSGSVHLDQPSLYHLPFETTGGTNGLEITLSDSTNFTYPTPDWSNSAFHTLSLQVPDTRTYTIQSVRNQCGEGQATGSVHISVSSPTIPIIQITTIGSRHELPTQVRVCEGQQTTVRFVVTGPQFSNSSYKVEISEYRSEWTGQIVGSGSSSPLLITLPSNAGRYKLRVVAQDGIKSEEVYLEVAATTAAANLSLSYFGPLGLSQNAVKIAIPSYPKSVIYLNSSIYDAQIKASSGTLDGKWLGRTFGLGKPDAPLERTTYTIQKVSKACIQQFYPNVAEVKVDPFLLYQNTVDSYLCPGSQQVTIPYKIVGVVPPGTQFLVDVHQDNGPSRTLSASRQQGSLQVILTNLLPDKSYRLQIKAVLPDQQVILARQYSPWDNDRITIRTALKVTLSAAQQQTTIDLPPNQSATLYLNGNDTFGAVLSEGTTVTNVTGTSINVKPRRTTQYQIRSAWSECGYAKDTTSILVRVQPGLRAFSLASGSICRGQKLALSFQAVGDFEPGHELGIFVRRVDDSHWQRIAATTDLDFVGAIAMPTSLPSGIYHVKIESITPSDIRMSSELGTISVAGTPNLKLSGTATAYKNDWVLFAVPESGGYINGLALQGGSIPVTAQLINNQLTFQAVESATYWVDHIANGCGSGEVTGTVTVQLISSASTTMRLVESSTVLCAGKTAQVYFKQTGHFNSANRFTVQLSDSTGKNYKSLVTSGTSSPLTVSIPVDTPSGKGNRLRVVSSDPPNEGASSPRSIQISPVVSGTLTGTTTLTKGDSVTLTMNFSGLPNWNYRVEQQTGHLTGLAETTPHRIYLRVDTTTTYKLVQVSTATCGVGQSYGQAIITVAPLTSTTAHFDSQVQVYPNPTSSLLMINVQAPQRRTLTISLKDIQGRLLNEHHYVMDGKLTTTLSMSEQPAGIYLVELVSGPSRSTVKVIKQL</sequence>
<evidence type="ECO:0000256" key="1">
    <source>
        <dbReference type="SAM" id="SignalP"/>
    </source>
</evidence>
<feature type="domain" description="Secretion system C-terminal sorting" evidence="2">
    <location>
        <begin position="1356"/>
        <end position="1430"/>
    </location>
</feature>
<dbReference type="InterPro" id="IPR026444">
    <property type="entry name" value="Secre_tail"/>
</dbReference>